<keyword evidence="3" id="KW-1185">Reference proteome</keyword>
<keyword evidence="1" id="KW-0175">Coiled coil</keyword>
<reference evidence="2" key="1">
    <citation type="journal article" date="2019" name="bioRxiv">
        <title>The Genome of the Zebra Mussel, Dreissena polymorpha: A Resource for Invasive Species Research.</title>
        <authorList>
            <person name="McCartney M.A."/>
            <person name="Auch B."/>
            <person name="Kono T."/>
            <person name="Mallez S."/>
            <person name="Zhang Y."/>
            <person name="Obille A."/>
            <person name="Becker A."/>
            <person name="Abrahante J.E."/>
            <person name="Garbe J."/>
            <person name="Badalamenti J.P."/>
            <person name="Herman A."/>
            <person name="Mangelson H."/>
            <person name="Liachko I."/>
            <person name="Sullivan S."/>
            <person name="Sone E.D."/>
            <person name="Koren S."/>
            <person name="Silverstein K.A.T."/>
            <person name="Beckman K.B."/>
            <person name="Gohl D.M."/>
        </authorList>
    </citation>
    <scope>NUCLEOTIDE SEQUENCE</scope>
    <source>
        <strain evidence="2">Duluth1</strain>
        <tissue evidence="2">Whole animal</tissue>
    </source>
</reference>
<name>A0A9D4HKK5_DREPO</name>
<comment type="caution">
    <text evidence="2">The sequence shown here is derived from an EMBL/GenBank/DDBJ whole genome shotgun (WGS) entry which is preliminary data.</text>
</comment>
<reference evidence="2" key="2">
    <citation type="submission" date="2020-11" db="EMBL/GenBank/DDBJ databases">
        <authorList>
            <person name="McCartney M.A."/>
            <person name="Auch B."/>
            <person name="Kono T."/>
            <person name="Mallez S."/>
            <person name="Becker A."/>
            <person name="Gohl D.M."/>
            <person name="Silverstein K.A.T."/>
            <person name="Koren S."/>
            <person name="Bechman K.B."/>
            <person name="Herman A."/>
            <person name="Abrahante J.E."/>
            <person name="Garbe J."/>
        </authorList>
    </citation>
    <scope>NUCLEOTIDE SEQUENCE</scope>
    <source>
        <strain evidence="2">Duluth1</strain>
        <tissue evidence="2">Whole animal</tissue>
    </source>
</reference>
<gene>
    <name evidence="2" type="ORF">DPMN_064931</name>
</gene>
<protein>
    <submittedName>
        <fullName evidence="2">Uncharacterized protein</fullName>
    </submittedName>
</protein>
<dbReference type="AlphaFoldDB" id="A0A9D4HKK5"/>
<dbReference type="EMBL" id="JAIWYP010000013">
    <property type="protein sequence ID" value="KAH3721982.1"/>
    <property type="molecule type" value="Genomic_DNA"/>
</dbReference>
<evidence type="ECO:0000313" key="2">
    <source>
        <dbReference type="EMBL" id="KAH3721982.1"/>
    </source>
</evidence>
<sequence length="247" mass="27929">MRELDAIRTAHHSSLKKDVEKCNKLSDELKELIEAVQDLEGKDKAELAFIASKKSHSKIQESESFLKETSVAVDRSFSFQPNTDIVQYLSKQVGLGNIAHPNHVLTVSQSNEFDLSILSDLCVIANNRIIVTDYLLKRVKLLDQNYKVINQLDMPHYVRDMCKISSNEVAVTLFEGDRNLVQFICVNNGQLVKGKQLQFQHKCAGIAHHEGKLFVTSRTALYQYSLSGELLKKYLEDTSSDKTGKIQ</sequence>
<accession>A0A9D4HKK5</accession>
<organism evidence="2 3">
    <name type="scientific">Dreissena polymorpha</name>
    <name type="common">Zebra mussel</name>
    <name type="synonym">Mytilus polymorpha</name>
    <dbReference type="NCBI Taxonomy" id="45954"/>
    <lineage>
        <taxon>Eukaryota</taxon>
        <taxon>Metazoa</taxon>
        <taxon>Spiralia</taxon>
        <taxon>Lophotrochozoa</taxon>
        <taxon>Mollusca</taxon>
        <taxon>Bivalvia</taxon>
        <taxon>Autobranchia</taxon>
        <taxon>Heteroconchia</taxon>
        <taxon>Euheterodonta</taxon>
        <taxon>Imparidentia</taxon>
        <taxon>Neoheterodontei</taxon>
        <taxon>Myida</taxon>
        <taxon>Dreissenoidea</taxon>
        <taxon>Dreissenidae</taxon>
        <taxon>Dreissena</taxon>
    </lineage>
</organism>
<evidence type="ECO:0000256" key="1">
    <source>
        <dbReference type="SAM" id="Coils"/>
    </source>
</evidence>
<proteinExistence type="predicted"/>
<evidence type="ECO:0000313" key="3">
    <source>
        <dbReference type="Proteomes" id="UP000828390"/>
    </source>
</evidence>
<dbReference type="Proteomes" id="UP000828390">
    <property type="component" value="Unassembled WGS sequence"/>
</dbReference>
<feature type="coiled-coil region" evidence="1">
    <location>
        <begin position="15"/>
        <end position="42"/>
    </location>
</feature>